<dbReference type="NCBIfam" id="NF003433">
    <property type="entry name" value="PRK04949.1"/>
    <property type="match status" value="1"/>
</dbReference>
<dbReference type="AlphaFoldDB" id="A0A0C5VFK2"/>
<name>A0A0C5VFK2_9GAMM</name>
<protein>
    <submittedName>
        <fullName evidence="12">Uncharacterized protein involved in cysteine biosynthesis</fullName>
    </submittedName>
</protein>
<dbReference type="RefSeq" id="WP_044615896.1">
    <property type="nucleotide sequence ID" value="NZ_CP007142.1"/>
</dbReference>
<evidence type="ECO:0000256" key="4">
    <source>
        <dbReference type="ARBA" id="ARBA00022519"/>
    </source>
</evidence>
<keyword evidence="10" id="KW-0198">Cysteine biosynthesis</keyword>
<evidence type="ECO:0000256" key="7">
    <source>
        <dbReference type="ARBA" id="ARBA00022989"/>
    </source>
</evidence>
<evidence type="ECO:0000313" key="12">
    <source>
        <dbReference type="EMBL" id="AJQ92961.1"/>
    </source>
</evidence>
<dbReference type="Proteomes" id="UP000032266">
    <property type="component" value="Chromosome"/>
</dbReference>
<feature type="transmembrane region" description="Helical" evidence="11">
    <location>
        <begin position="30"/>
        <end position="50"/>
    </location>
</feature>
<dbReference type="InterPro" id="IPR059112">
    <property type="entry name" value="CysZ/EI24"/>
</dbReference>
<keyword evidence="2" id="KW-0813">Transport</keyword>
<keyword evidence="3" id="KW-1003">Cell membrane</keyword>
<dbReference type="GO" id="GO:0000103">
    <property type="term" value="P:sulfate assimilation"/>
    <property type="evidence" value="ECO:0007669"/>
    <property type="project" value="TreeGrafter"/>
</dbReference>
<evidence type="ECO:0000256" key="5">
    <source>
        <dbReference type="ARBA" id="ARBA00022605"/>
    </source>
</evidence>
<keyword evidence="9 11" id="KW-0472">Membrane</keyword>
<dbReference type="GO" id="GO:0019344">
    <property type="term" value="P:cysteine biosynthetic process"/>
    <property type="evidence" value="ECO:0007669"/>
    <property type="project" value="UniProtKB-KW"/>
</dbReference>
<feature type="transmembrane region" description="Helical" evidence="11">
    <location>
        <begin position="213"/>
        <end position="246"/>
    </location>
</feature>
<dbReference type="Pfam" id="PF07264">
    <property type="entry name" value="EI24"/>
    <property type="match status" value="1"/>
</dbReference>
<keyword evidence="13" id="KW-1185">Reference proteome</keyword>
<keyword evidence="4" id="KW-0997">Cell inner membrane</keyword>
<evidence type="ECO:0000256" key="3">
    <source>
        <dbReference type="ARBA" id="ARBA00022475"/>
    </source>
</evidence>
<reference evidence="12 13" key="1">
    <citation type="submission" date="2014-01" db="EMBL/GenBank/DDBJ databases">
        <title>Full genme sequencing of cellulolytic bacterium Gynuella sunshinyii YC6258T gen. nov., sp. nov.</title>
        <authorList>
            <person name="Khan H."/>
            <person name="Chung E.J."/>
            <person name="Chung Y.R."/>
        </authorList>
    </citation>
    <scope>NUCLEOTIDE SEQUENCE [LARGE SCALE GENOMIC DNA]</scope>
    <source>
        <strain evidence="12 13">YC6258</strain>
    </source>
</reference>
<evidence type="ECO:0000256" key="8">
    <source>
        <dbReference type="ARBA" id="ARBA00023032"/>
    </source>
</evidence>
<sequence length="262" mass="30076">MALKHTPFIDSVHYWLAGFRWLMTPGLKRFWIIPLLINTLSICGLIWYFTQMIDDHLLLPLISWLPDWLGGAKKWLENLLIGSLIIFLLPLWLLGFAIFGTLLASPFSGLLAERIIDQANIETDSNLAHWKNWLPLMAKTVAREFAKLAYYLPRALVLLIFTFIPGFNLAAPFLWLLFSAWMAALQYLDYPADILGHSFEDTRQLLWRQKLRTLGFGSVVLMATLVPVLNFLVIPVTVVAATHLWIERYSAIGQNRCYADEE</sequence>
<dbReference type="EMBL" id="CP007142">
    <property type="protein sequence ID" value="AJQ92961.1"/>
    <property type="molecule type" value="Genomic_DNA"/>
</dbReference>
<accession>A0A0C5VFK2</accession>
<dbReference type="KEGG" id="gsn:YC6258_00911"/>
<proteinExistence type="predicted"/>
<dbReference type="GO" id="GO:0009675">
    <property type="term" value="F:high-affinity sulfate:proton symporter activity"/>
    <property type="evidence" value="ECO:0007669"/>
    <property type="project" value="TreeGrafter"/>
</dbReference>
<evidence type="ECO:0000256" key="9">
    <source>
        <dbReference type="ARBA" id="ARBA00023136"/>
    </source>
</evidence>
<dbReference type="PANTHER" id="PTHR37468:SF1">
    <property type="entry name" value="SULFATE TRANSPORTER CYSZ"/>
    <property type="match status" value="1"/>
</dbReference>
<keyword evidence="7 11" id="KW-1133">Transmembrane helix</keyword>
<keyword evidence="5" id="KW-0028">Amino-acid biosynthesis</keyword>
<dbReference type="STRING" id="1445510.YC6258_00911"/>
<dbReference type="GO" id="GO:0005886">
    <property type="term" value="C:plasma membrane"/>
    <property type="evidence" value="ECO:0007669"/>
    <property type="project" value="TreeGrafter"/>
</dbReference>
<comment type="subcellular location">
    <subcellularLocation>
        <location evidence="1">Membrane</location>
        <topology evidence="1">Multi-pass membrane protein</topology>
    </subcellularLocation>
</comment>
<evidence type="ECO:0000256" key="2">
    <source>
        <dbReference type="ARBA" id="ARBA00022448"/>
    </source>
</evidence>
<keyword evidence="8" id="KW-0764">Sulfate transport</keyword>
<evidence type="ECO:0000256" key="6">
    <source>
        <dbReference type="ARBA" id="ARBA00022692"/>
    </source>
</evidence>
<dbReference type="PANTHER" id="PTHR37468">
    <property type="entry name" value="SULFATE TRANSPORTER CYSZ"/>
    <property type="match status" value="1"/>
</dbReference>
<feature type="transmembrane region" description="Helical" evidence="11">
    <location>
        <begin position="148"/>
        <end position="167"/>
    </location>
</feature>
<dbReference type="HOGENOM" id="CLU_070331_1_0_6"/>
<dbReference type="InterPro" id="IPR050480">
    <property type="entry name" value="CysZ-like"/>
</dbReference>
<evidence type="ECO:0000256" key="10">
    <source>
        <dbReference type="ARBA" id="ARBA00023192"/>
    </source>
</evidence>
<evidence type="ECO:0000256" key="11">
    <source>
        <dbReference type="SAM" id="Phobius"/>
    </source>
</evidence>
<dbReference type="PATRIC" id="fig|1445510.3.peg.893"/>
<feature type="transmembrane region" description="Helical" evidence="11">
    <location>
        <begin position="79"/>
        <end position="104"/>
    </location>
</feature>
<gene>
    <name evidence="12" type="ORF">YC6258_00911</name>
</gene>
<evidence type="ECO:0000313" key="13">
    <source>
        <dbReference type="Proteomes" id="UP000032266"/>
    </source>
</evidence>
<keyword evidence="6 11" id="KW-0812">Transmembrane</keyword>
<evidence type="ECO:0000256" key="1">
    <source>
        <dbReference type="ARBA" id="ARBA00004141"/>
    </source>
</evidence>
<organism evidence="12 13">
    <name type="scientific">Gynuella sunshinyii YC6258</name>
    <dbReference type="NCBI Taxonomy" id="1445510"/>
    <lineage>
        <taxon>Bacteria</taxon>
        <taxon>Pseudomonadati</taxon>
        <taxon>Pseudomonadota</taxon>
        <taxon>Gammaproteobacteria</taxon>
        <taxon>Oceanospirillales</taxon>
        <taxon>Saccharospirillaceae</taxon>
        <taxon>Gynuella</taxon>
    </lineage>
</organism>